<organism evidence="2 3">
    <name type="scientific">Nakamurella aerolata</name>
    <dbReference type="NCBI Taxonomy" id="1656892"/>
    <lineage>
        <taxon>Bacteria</taxon>
        <taxon>Bacillati</taxon>
        <taxon>Actinomycetota</taxon>
        <taxon>Actinomycetes</taxon>
        <taxon>Nakamurellales</taxon>
        <taxon>Nakamurellaceae</taxon>
        <taxon>Nakamurella</taxon>
    </lineage>
</organism>
<dbReference type="InterPro" id="IPR043129">
    <property type="entry name" value="ATPase_NBD"/>
</dbReference>
<dbReference type="RefSeq" id="WP_171198778.1">
    <property type="nucleotide sequence ID" value="NZ_JABEND010000002.1"/>
</dbReference>
<reference evidence="2 3" key="1">
    <citation type="submission" date="2020-05" db="EMBL/GenBank/DDBJ databases">
        <title>Nakamurella sp. DB0629 isolated from air conditioner.</title>
        <authorList>
            <person name="Kim D.H."/>
            <person name="Kim D.-U."/>
        </authorList>
    </citation>
    <scope>NUCLEOTIDE SEQUENCE [LARGE SCALE GENOMIC DNA]</scope>
    <source>
        <strain evidence="2 3">DB0629</strain>
    </source>
</reference>
<dbReference type="PANTHER" id="PTHR18964">
    <property type="entry name" value="ROK (REPRESSOR, ORF, KINASE) FAMILY"/>
    <property type="match status" value="1"/>
</dbReference>
<sequence length="375" mass="37179">MAEVAVPAACRPRRPVPARPGRPALAVGLDVGGTKIAAGLVRCSTSSPIDTGSERPQEPEVLARRQAATPAGADAILDTCAALVDELRELAKTQEGQQVSAVGAGLPGVIDSARGIVLAAGSTVPGWAGTPAAAELGRRTGLPVRVDNDVRMAALGELAAGAGRGQRRVLLLSLGTGVGGAVVLDGTLQTGAVGTAGELAHLAVTEPGVIRCGCGSRWHLEAVASGPAIAAEYAHRTGSMAARTDAGAAGPGAPVPGSGVDLRAVGIALAAGDPVAAQVVSRAATLAGTAIAGLVTVLDVDTLILAGGAWQVGEQLRKDFALTVAAGSWPADRRLTMVPAALGTAAPIVGAAVTALREHPRAQRAPGTSREGNDR</sequence>
<proteinExistence type="inferred from homology"/>
<dbReference type="SUPFAM" id="SSF53067">
    <property type="entry name" value="Actin-like ATPase domain"/>
    <property type="match status" value="1"/>
</dbReference>
<dbReference type="Gene3D" id="3.30.420.40">
    <property type="match status" value="2"/>
</dbReference>
<dbReference type="AlphaFoldDB" id="A0A849A3M9"/>
<evidence type="ECO:0000256" key="1">
    <source>
        <dbReference type="ARBA" id="ARBA00006479"/>
    </source>
</evidence>
<dbReference type="EMBL" id="JABEND010000002">
    <property type="protein sequence ID" value="NNG35165.1"/>
    <property type="molecule type" value="Genomic_DNA"/>
</dbReference>
<protein>
    <submittedName>
        <fullName evidence="2">ROK family protein</fullName>
    </submittedName>
</protein>
<dbReference type="Proteomes" id="UP000562984">
    <property type="component" value="Unassembled WGS sequence"/>
</dbReference>
<dbReference type="Pfam" id="PF00480">
    <property type="entry name" value="ROK"/>
    <property type="match status" value="1"/>
</dbReference>
<gene>
    <name evidence="2" type="ORF">HKD39_05455</name>
</gene>
<comment type="similarity">
    <text evidence="1">Belongs to the ROK (NagC/XylR) family.</text>
</comment>
<evidence type="ECO:0000313" key="2">
    <source>
        <dbReference type="EMBL" id="NNG35165.1"/>
    </source>
</evidence>
<name>A0A849A3M9_9ACTN</name>
<accession>A0A849A3M9</accession>
<dbReference type="InterPro" id="IPR000600">
    <property type="entry name" value="ROK"/>
</dbReference>
<comment type="caution">
    <text evidence="2">The sequence shown here is derived from an EMBL/GenBank/DDBJ whole genome shotgun (WGS) entry which is preliminary data.</text>
</comment>
<keyword evidence="3" id="KW-1185">Reference proteome</keyword>
<dbReference type="PANTHER" id="PTHR18964:SF149">
    <property type="entry name" value="BIFUNCTIONAL UDP-N-ACETYLGLUCOSAMINE 2-EPIMERASE_N-ACETYLMANNOSAMINE KINASE"/>
    <property type="match status" value="1"/>
</dbReference>
<evidence type="ECO:0000313" key="3">
    <source>
        <dbReference type="Proteomes" id="UP000562984"/>
    </source>
</evidence>